<feature type="non-terminal residue" evidence="1">
    <location>
        <position position="1"/>
    </location>
</feature>
<organism evidence="1 2">
    <name type="scientific">Haematococcus lacustris</name>
    <name type="common">Green alga</name>
    <name type="synonym">Haematococcus pluvialis</name>
    <dbReference type="NCBI Taxonomy" id="44745"/>
    <lineage>
        <taxon>Eukaryota</taxon>
        <taxon>Viridiplantae</taxon>
        <taxon>Chlorophyta</taxon>
        <taxon>core chlorophytes</taxon>
        <taxon>Chlorophyceae</taxon>
        <taxon>CS clade</taxon>
        <taxon>Chlamydomonadales</taxon>
        <taxon>Haematococcaceae</taxon>
        <taxon>Haematococcus</taxon>
    </lineage>
</organism>
<protein>
    <submittedName>
        <fullName evidence="1">Uncharacterized protein</fullName>
    </submittedName>
</protein>
<keyword evidence="2" id="KW-1185">Reference proteome</keyword>
<reference evidence="1 2" key="1">
    <citation type="submission" date="2020-02" db="EMBL/GenBank/DDBJ databases">
        <title>Draft genome sequence of Haematococcus lacustris strain NIES-144.</title>
        <authorList>
            <person name="Morimoto D."/>
            <person name="Nakagawa S."/>
            <person name="Yoshida T."/>
            <person name="Sawayama S."/>
        </authorList>
    </citation>
    <scope>NUCLEOTIDE SEQUENCE [LARGE SCALE GENOMIC DNA]</scope>
    <source>
        <strain evidence="1 2">NIES-144</strain>
    </source>
</reference>
<proteinExistence type="predicted"/>
<gene>
    <name evidence="1" type="ORF">HaLaN_01194</name>
</gene>
<dbReference type="Proteomes" id="UP000485058">
    <property type="component" value="Unassembled WGS sequence"/>
</dbReference>
<feature type="non-terminal residue" evidence="1">
    <location>
        <position position="38"/>
    </location>
</feature>
<name>A0A699YHQ9_HAELA</name>
<accession>A0A699YHQ9</accession>
<sequence>MAPAHTLRQYDPAPRRKQDLEQLVSAVEELPFLSSSSQ</sequence>
<dbReference type="AlphaFoldDB" id="A0A699YHQ9"/>
<evidence type="ECO:0000313" key="2">
    <source>
        <dbReference type="Proteomes" id="UP000485058"/>
    </source>
</evidence>
<evidence type="ECO:0000313" key="1">
    <source>
        <dbReference type="EMBL" id="GFH06546.1"/>
    </source>
</evidence>
<comment type="caution">
    <text evidence="1">The sequence shown here is derived from an EMBL/GenBank/DDBJ whole genome shotgun (WGS) entry which is preliminary data.</text>
</comment>
<dbReference type="EMBL" id="BLLF01000044">
    <property type="protein sequence ID" value="GFH06546.1"/>
    <property type="molecule type" value="Genomic_DNA"/>
</dbReference>